<organism evidence="3 4">
    <name type="scientific">Ditylenchus destructor</name>
    <dbReference type="NCBI Taxonomy" id="166010"/>
    <lineage>
        <taxon>Eukaryota</taxon>
        <taxon>Metazoa</taxon>
        <taxon>Ecdysozoa</taxon>
        <taxon>Nematoda</taxon>
        <taxon>Chromadorea</taxon>
        <taxon>Rhabditida</taxon>
        <taxon>Tylenchina</taxon>
        <taxon>Tylenchomorpha</taxon>
        <taxon>Sphaerularioidea</taxon>
        <taxon>Anguinidae</taxon>
        <taxon>Anguininae</taxon>
        <taxon>Ditylenchus</taxon>
    </lineage>
</organism>
<dbReference type="PANTHER" id="PTHR12243">
    <property type="entry name" value="MADF DOMAIN TRANSCRIPTION FACTOR"/>
    <property type="match status" value="1"/>
</dbReference>
<dbReference type="SMART" id="SM00595">
    <property type="entry name" value="MADF"/>
    <property type="match status" value="1"/>
</dbReference>
<dbReference type="InterPro" id="IPR006578">
    <property type="entry name" value="MADF-dom"/>
</dbReference>
<comment type="caution">
    <text evidence="3">The sequence shown here is derived from an EMBL/GenBank/DDBJ whole genome shotgun (WGS) entry which is preliminary data.</text>
</comment>
<name>A0AAD4N8Q4_9BILA</name>
<evidence type="ECO:0000259" key="2">
    <source>
        <dbReference type="PROSITE" id="PS51029"/>
    </source>
</evidence>
<feature type="compositionally biased region" description="Low complexity" evidence="1">
    <location>
        <begin position="182"/>
        <end position="194"/>
    </location>
</feature>
<dbReference type="PROSITE" id="PS51029">
    <property type="entry name" value="MADF"/>
    <property type="match status" value="1"/>
</dbReference>
<reference evidence="3" key="1">
    <citation type="submission" date="2022-01" db="EMBL/GenBank/DDBJ databases">
        <title>Genome Sequence Resource for Two Populations of Ditylenchus destructor, the Migratory Endoparasitic Phytonematode.</title>
        <authorList>
            <person name="Zhang H."/>
            <person name="Lin R."/>
            <person name="Xie B."/>
        </authorList>
    </citation>
    <scope>NUCLEOTIDE SEQUENCE</scope>
    <source>
        <strain evidence="3">BazhouSP</strain>
    </source>
</reference>
<dbReference type="PANTHER" id="PTHR12243:SF67">
    <property type="entry name" value="COREPRESSOR OF PANGOLIN, ISOFORM A-RELATED"/>
    <property type="match status" value="1"/>
</dbReference>
<dbReference type="Proteomes" id="UP001201812">
    <property type="component" value="Unassembled WGS sequence"/>
</dbReference>
<protein>
    <submittedName>
        <fullName evidence="3">Alcohol dehydrogenase transcription factor myb/SANT-like domain-containing protein</fullName>
    </submittedName>
</protein>
<evidence type="ECO:0000313" key="3">
    <source>
        <dbReference type="EMBL" id="KAI1718867.1"/>
    </source>
</evidence>
<feature type="region of interest" description="Disordered" evidence="1">
    <location>
        <begin position="174"/>
        <end position="202"/>
    </location>
</feature>
<feature type="region of interest" description="Disordered" evidence="1">
    <location>
        <begin position="130"/>
        <end position="156"/>
    </location>
</feature>
<dbReference type="AlphaFoldDB" id="A0AAD4N8Q4"/>
<proteinExistence type="predicted"/>
<dbReference type="EMBL" id="JAKKPZ010000007">
    <property type="protein sequence ID" value="KAI1718867.1"/>
    <property type="molecule type" value="Genomic_DNA"/>
</dbReference>
<feature type="compositionally biased region" description="Acidic residues" evidence="1">
    <location>
        <begin position="134"/>
        <end position="143"/>
    </location>
</feature>
<dbReference type="InterPro" id="IPR039353">
    <property type="entry name" value="TF_Adf1"/>
</dbReference>
<dbReference type="Pfam" id="PF10545">
    <property type="entry name" value="MADF_DNA_bdg"/>
    <property type="match status" value="1"/>
</dbReference>
<evidence type="ECO:0000256" key="1">
    <source>
        <dbReference type="SAM" id="MobiDB-lite"/>
    </source>
</evidence>
<sequence length="319" mass="36008">MASEEDYTIALINAVKKRPLLYNVALPDYKNKNKKGEAFKEVQQEMRQAGCSEFQVQGTYKKWISLKRKFRVEFFKSKSEDGVNISQDGEHDANGSCPFKFYYDLMFLIPYCEFYKSSKMTGKRKFSYSHQVPLEEDESDDERCDPFNDDLNHNSSTLDQLINQKRVKLEQDMGNSVAGQHNSSSSGSNRSPSPQFQTGSLYLNNHSNKTLKNQSSALDPLSLLSQQQIESFQQKCQQVDDVGCLSSDSAKSFTGKVESPNMLFGQLVAAELDKLPESMHNLVRAQLLLILAQAESSSSANPFNTPDKSFANFNNLMSM</sequence>
<gene>
    <name evidence="3" type="ORF">DdX_05978</name>
</gene>
<evidence type="ECO:0000313" key="4">
    <source>
        <dbReference type="Proteomes" id="UP001201812"/>
    </source>
</evidence>
<feature type="domain" description="MADF" evidence="2">
    <location>
        <begin position="10"/>
        <end position="113"/>
    </location>
</feature>
<keyword evidence="4" id="KW-1185">Reference proteome</keyword>
<accession>A0AAD4N8Q4</accession>